<name>A0A658R022_9BURK</name>
<keyword evidence="2" id="KW-0732">Signal</keyword>
<gene>
    <name evidence="3" type="ORF">AWB72_03629</name>
</gene>
<dbReference type="Proteomes" id="UP000198263">
    <property type="component" value="Unassembled WGS sequence"/>
</dbReference>
<feature type="chain" id="PRO_5024894215" evidence="2">
    <location>
        <begin position="23"/>
        <end position="116"/>
    </location>
</feature>
<evidence type="ECO:0000313" key="3">
    <source>
        <dbReference type="EMBL" id="SAL36520.1"/>
    </source>
</evidence>
<dbReference type="RefSeq" id="WP_040050535.1">
    <property type="nucleotide sequence ID" value="NZ_FCNV02000008.1"/>
</dbReference>
<sequence length="116" mass="11680">MNTIAKLVVSVAAVIAPTFAFAQGNSAPVTRAQVRAELVQLERAGYSAASGDNAAYPADIQAAEAKVAAQQYADGANQSYGGARSGATGSGMTQRGSWSASDCVGPAGFCVPYFGN</sequence>
<comment type="caution">
    <text evidence="3">The sequence shown here is derived from an EMBL/GenBank/DDBJ whole genome shotgun (WGS) entry which is preliminary data.</text>
</comment>
<reference evidence="3 4" key="1">
    <citation type="submission" date="2016-01" db="EMBL/GenBank/DDBJ databases">
        <authorList>
            <person name="Peeters C."/>
        </authorList>
    </citation>
    <scope>NUCLEOTIDE SEQUENCE [LARGE SCALE GENOMIC DNA]</scope>
    <source>
        <strain evidence="3">LMG 29315</strain>
    </source>
</reference>
<dbReference type="EMBL" id="FCNV02000008">
    <property type="protein sequence ID" value="SAL36520.1"/>
    <property type="molecule type" value="Genomic_DNA"/>
</dbReference>
<feature type="compositionally biased region" description="Polar residues" evidence="1">
    <location>
        <begin position="90"/>
        <end position="100"/>
    </location>
</feature>
<dbReference type="Pfam" id="PF13663">
    <property type="entry name" value="DUF4148"/>
    <property type="match status" value="1"/>
</dbReference>
<keyword evidence="4" id="KW-1185">Reference proteome</keyword>
<dbReference type="AlphaFoldDB" id="A0A658R022"/>
<accession>A0A658R022</accession>
<organism evidence="3 4">
    <name type="scientific">Caballeronia concitans</name>
    <dbReference type="NCBI Taxonomy" id="1777133"/>
    <lineage>
        <taxon>Bacteria</taxon>
        <taxon>Pseudomonadati</taxon>
        <taxon>Pseudomonadota</taxon>
        <taxon>Betaproteobacteria</taxon>
        <taxon>Burkholderiales</taxon>
        <taxon>Burkholderiaceae</taxon>
        <taxon>Caballeronia</taxon>
    </lineage>
</organism>
<evidence type="ECO:0000313" key="4">
    <source>
        <dbReference type="Proteomes" id="UP000198263"/>
    </source>
</evidence>
<proteinExistence type="predicted"/>
<protein>
    <submittedName>
        <fullName evidence="3">Purine nucleoside phosphorylase</fullName>
    </submittedName>
</protein>
<evidence type="ECO:0000256" key="1">
    <source>
        <dbReference type="SAM" id="MobiDB-lite"/>
    </source>
</evidence>
<evidence type="ECO:0000256" key="2">
    <source>
        <dbReference type="SAM" id="SignalP"/>
    </source>
</evidence>
<dbReference type="InterPro" id="IPR025421">
    <property type="entry name" value="DUF4148"/>
</dbReference>
<dbReference type="OrthoDB" id="9104200at2"/>
<feature type="region of interest" description="Disordered" evidence="1">
    <location>
        <begin position="79"/>
        <end position="101"/>
    </location>
</feature>
<feature type="signal peptide" evidence="2">
    <location>
        <begin position="1"/>
        <end position="22"/>
    </location>
</feature>